<dbReference type="PANTHER" id="PTHR37292">
    <property type="entry name" value="VNG6097C"/>
    <property type="match status" value="1"/>
</dbReference>
<name>A0AAT9FMG2_9BACT</name>
<evidence type="ECO:0000259" key="1">
    <source>
        <dbReference type="Pfam" id="PF03235"/>
    </source>
</evidence>
<dbReference type="KEGG" id="osu:NT6N_22340"/>
<feature type="domain" description="GmrSD restriction endonucleases N-terminal" evidence="1">
    <location>
        <begin position="11"/>
        <end position="261"/>
    </location>
</feature>
<gene>
    <name evidence="2" type="ORF">NT6N_22340</name>
</gene>
<dbReference type="EMBL" id="AP026866">
    <property type="protein sequence ID" value="BDS07194.1"/>
    <property type="molecule type" value="Genomic_DNA"/>
</dbReference>
<dbReference type="PANTHER" id="PTHR37292:SF2">
    <property type="entry name" value="DUF262 DOMAIN-CONTAINING PROTEIN"/>
    <property type="match status" value="1"/>
</dbReference>
<organism evidence="2">
    <name type="scientific">Oceaniferula spumae</name>
    <dbReference type="NCBI Taxonomy" id="2979115"/>
    <lineage>
        <taxon>Bacteria</taxon>
        <taxon>Pseudomonadati</taxon>
        <taxon>Verrucomicrobiota</taxon>
        <taxon>Verrucomicrobiia</taxon>
        <taxon>Verrucomicrobiales</taxon>
        <taxon>Verrucomicrobiaceae</taxon>
        <taxon>Oceaniferula</taxon>
    </lineage>
</organism>
<dbReference type="InterPro" id="IPR004919">
    <property type="entry name" value="GmrSD_N"/>
</dbReference>
<proteinExistence type="predicted"/>
<reference evidence="2" key="1">
    <citation type="submission" date="2024-07" db="EMBL/GenBank/DDBJ databases">
        <title>Complete genome sequence of Verrucomicrobiaceae bacterium NT6N.</title>
        <authorList>
            <person name="Huang C."/>
            <person name="Takami H."/>
            <person name="Hamasaki K."/>
        </authorList>
    </citation>
    <scope>NUCLEOTIDE SEQUENCE</scope>
    <source>
        <strain evidence="2">NT6N</strain>
    </source>
</reference>
<dbReference type="Pfam" id="PF03235">
    <property type="entry name" value="GmrSD_N"/>
    <property type="match status" value="1"/>
</dbReference>
<dbReference type="AlphaFoldDB" id="A0AAT9FMG2"/>
<accession>A0AAT9FMG2</accession>
<sequence>MSENTQETRSISDLVKLIEDGKLLLPEFQRDFKWPIDKSLTLFDSINRNLFIGSLILARPKFDLACKGFDLRERGSKKHKPKPKLVQRDDFETKDIYTLLDGQQRTTAIYRALLGKDEIYYIFEDFDTLCSAEYYDKASKRKKVGLENYISGVDSRQPKDEILFIKVSDLYNSIDYREQRFIDEYIEPQLDEYTINDDQKEVAREFASAMFSDFKTDIIKKEKLLSVQLLNMPLKKFCLFFERSNSMGMILSFVDIINAKVYIDFKLSAEVGKAKSRQYFYDGLVDPIVRYINYLENGDVTRTSILENLTGADFNKHWATCVKDICYIQCWLEDNDWLFRVKEIPYRTMLLPLLHFYQKLPNKEFSQASSEQMDQLKYWFYASLMDNRYGGGGHGSTNIVIKKDCEALRLLAEGKNISKDYWGRIRILSDFDSYKKTDNAKSASFMGLTYYLWHKKKFLNFENNATISVNNKVDVHHIFPDNYLKKKFGVNSDEYDFSDSVLNKVRINKISNIKIGDRSPKTYLSEIKKSNADIETSLKSHCINCANDLISGNLDDDYLAFIQKRYDELEVHIQKIKKAGQKLSDGKYKKIWGSS</sequence>
<protein>
    <recommendedName>
        <fullName evidence="1">GmrSD restriction endonucleases N-terminal domain-containing protein</fullName>
    </recommendedName>
</protein>
<evidence type="ECO:0000313" key="2">
    <source>
        <dbReference type="EMBL" id="BDS07194.1"/>
    </source>
</evidence>